<feature type="region of interest" description="Disordered" evidence="2">
    <location>
        <begin position="546"/>
        <end position="586"/>
    </location>
</feature>
<feature type="compositionally biased region" description="Basic and acidic residues" evidence="2">
    <location>
        <begin position="11"/>
        <end position="25"/>
    </location>
</feature>
<feature type="region of interest" description="Disordered" evidence="2">
    <location>
        <begin position="742"/>
        <end position="765"/>
    </location>
</feature>
<dbReference type="GO" id="GO:0000792">
    <property type="term" value="C:heterochromatin"/>
    <property type="evidence" value="ECO:0007669"/>
    <property type="project" value="TreeGrafter"/>
</dbReference>
<comment type="similarity">
    <text evidence="1">Belongs to the TASOR family.</text>
</comment>
<accession>A0A0P7VCH7</accession>
<feature type="domain" description="TASOR pseudo-PARP" evidence="3">
    <location>
        <begin position="176"/>
        <end position="322"/>
    </location>
</feature>
<gene>
    <name evidence="6" type="ORF">Z043_108073</name>
</gene>
<organism evidence="6 7">
    <name type="scientific">Scleropages formosus</name>
    <name type="common">Asian bonytongue</name>
    <name type="synonym">Osteoglossum formosum</name>
    <dbReference type="NCBI Taxonomy" id="113540"/>
    <lineage>
        <taxon>Eukaryota</taxon>
        <taxon>Metazoa</taxon>
        <taxon>Chordata</taxon>
        <taxon>Craniata</taxon>
        <taxon>Vertebrata</taxon>
        <taxon>Euteleostomi</taxon>
        <taxon>Actinopterygii</taxon>
        <taxon>Neopterygii</taxon>
        <taxon>Teleostei</taxon>
        <taxon>Osteoglossocephala</taxon>
        <taxon>Osteoglossomorpha</taxon>
        <taxon>Osteoglossiformes</taxon>
        <taxon>Osteoglossidae</taxon>
        <taxon>Scleropages</taxon>
    </lineage>
</organism>
<name>A0A0P7VCH7_SCLFO</name>
<dbReference type="GO" id="GO:0097355">
    <property type="term" value="P:protein localization to heterochromatin"/>
    <property type="evidence" value="ECO:0007669"/>
    <property type="project" value="TreeGrafter"/>
</dbReference>
<evidence type="ECO:0000259" key="5">
    <source>
        <dbReference type="Pfam" id="PF24630"/>
    </source>
</evidence>
<feature type="region of interest" description="Disordered" evidence="2">
    <location>
        <begin position="45"/>
        <end position="101"/>
    </location>
</feature>
<feature type="compositionally biased region" description="Polar residues" evidence="2">
    <location>
        <begin position="1445"/>
        <end position="1466"/>
    </location>
</feature>
<feature type="compositionally biased region" description="Acidic residues" evidence="2">
    <location>
        <begin position="1329"/>
        <end position="1343"/>
    </location>
</feature>
<feature type="non-terminal residue" evidence="6">
    <location>
        <position position="1852"/>
    </location>
</feature>
<feature type="region of interest" description="Disordered" evidence="2">
    <location>
        <begin position="1"/>
        <end position="33"/>
    </location>
</feature>
<dbReference type="Pfam" id="PF12509">
    <property type="entry name" value="DUF3715"/>
    <property type="match status" value="1"/>
</dbReference>
<feature type="compositionally biased region" description="Pro residues" evidence="2">
    <location>
        <begin position="1361"/>
        <end position="1375"/>
    </location>
</feature>
<evidence type="ECO:0000256" key="2">
    <source>
        <dbReference type="SAM" id="MobiDB-lite"/>
    </source>
</evidence>
<evidence type="ECO:0000313" key="6">
    <source>
        <dbReference type="EMBL" id="KPP72892.1"/>
    </source>
</evidence>
<dbReference type="PANTHER" id="PTHR16207:SF1">
    <property type="entry name" value="PROTEIN TASOR"/>
    <property type="match status" value="1"/>
</dbReference>
<dbReference type="STRING" id="113540.ENSSFOP00015032597"/>
<feature type="region of interest" description="Disordered" evidence="2">
    <location>
        <begin position="1010"/>
        <end position="1029"/>
    </location>
</feature>
<dbReference type="Pfam" id="PF24630">
    <property type="entry name" value="PIN_TASOR"/>
    <property type="match status" value="1"/>
</dbReference>
<evidence type="ECO:0000256" key="1">
    <source>
        <dbReference type="ARBA" id="ARBA00008058"/>
    </source>
</evidence>
<dbReference type="GO" id="GO:0045814">
    <property type="term" value="P:negative regulation of gene expression, epigenetic"/>
    <property type="evidence" value="ECO:0007669"/>
    <property type="project" value="InterPro"/>
</dbReference>
<feature type="compositionally biased region" description="Polar residues" evidence="2">
    <location>
        <begin position="1512"/>
        <end position="1528"/>
    </location>
</feature>
<dbReference type="InterPro" id="IPR056242">
    <property type="entry name" value="PIN_TASOR"/>
</dbReference>
<feature type="compositionally biased region" description="Low complexity" evidence="2">
    <location>
        <begin position="926"/>
        <end position="949"/>
    </location>
</feature>
<evidence type="ECO:0000259" key="3">
    <source>
        <dbReference type="Pfam" id="PF12509"/>
    </source>
</evidence>
<protein>
    <submittedName>
        <fullName evidence="6">Protein FAM208A-like</fullName>
    </submittedName>
</protein>
<feature type="compositionally biased region" description="Basic and acidic residues" evidence="2">
    <location>
        <begin position="76"/>
        <end position="90"/>
    </location>
</feature>
<evidence type="ECO:0000259" key="4">
    <source>
        <dbReference type="Pfam" id="PF23314"/>
    </source>
</evidence>
<feature type="region of interest" description="Disordered" evidence="2">
    <location>
        <begin position="1445"/>
        <end position="1677"/>
    </location>
</feature>
<dbReference type="InterPro" id="IPR022188">
    <property type="entry name" value="TASOR_DUF3715"/>
</dbReference>
<dbReference type="Proteomes" id="UP000034805">
    <property type="component" value="Unassembled WGS sequence"/>
</dbReference>
<proteinExistence type="inferred from homology"/>
<evidence type="ECO:0000313" key="7">
    <source>
        <dbReference type="Proteomes" id="UP000034805"/>
    </source>
</evidence>
<sequence length="1852" mass="201151">MHDMANNVNMERQEDKEGDGGRGEDVVVVSADGRADVTKRLLPVAVSSSQDGERAACEGLASEQERAARRKSAASESRHGGLLDGDHDAEASPSALRAHTAPASVGLQVSFGAPGLRAEDMDTHHVTAGSREFEDLVKTLTSCYRDCTSTGTFTYTKARLVHSELLEKDFVEKKRELKQDGRTDKELQESFCFFLPDSSKLHSICEKGLSVGHSRITTLGNPTMGVYLSKYSDLLQMNPFDPGTTGDIIIFKVMKVAGRVKSIYENISKNVLDPTPKFDCHVSKNAAKVTSLRSYRAFELTQQYFYEYSFDEIKSRPRHVCPYAVLSFLYKGKEATPPPKPLAPLRSNSNVSEGAKSRSNYTVWSGQLLNGGKAVFQVSLQSSTLPFLPIKLPEKLEISTAMSLEQVKRKIPAVLFSWSTYFGVREVSKVAVSQDSLASESKDAVMPQLDGFIPALHYALMKVRTNPPADLSAGVQRQAWDYLSGRECGNVRLYYMNEYKQNLDERDQVRAAPRKPHSKERTCLRSYICCPGSYVLTIRQARDMMESHRGPPEYSPVSDWEGSDSQPAAARSNGAHGPQLAHADNDPEKMKELLRLIQMWKRNFEGEVRQTGEGREGIEEGIWDTRGLKRKLETESTETAVKYLRVDALDNGEHSRDDSQRCSSLTAIMNSMGLRDTDLRRDDSQGASKLMKILASINKSTRGPSPLRSESPGSLPLRADRREGPEYDALSHVNLPAHYHLDLPNSRTEEDPDNPARSDYLEEQTAGSMSSLEVFSPCSSNEQHRGTEFSAVFNQLDSILDEEFSEFSLEIHGLLKEEHICYTPELQVPIQHQPLWTQRSPFSVYVSGHVSPEPIHGYVSMLHERMSYFMGSEIAPRGTSFTSSTIAPAQSPGPNPISAVSSGPSPSLTLASSLAPDPVLTPVTNAPAPSSSSTPPIQALAAPPQRQAPHSLPQTITSQPQNAKGGHKKPDQDSRRPVSQEDGMAVADGGTVQKEPEPIVVRAAADDKSLTPVTGSAPAAVDSGSGTPSISSLISQLKPEVFSSLVEIIKDVQKNAVKFYIHSGEEESDVCVEIKEYLMKLGNVECNPQSFLQEQNKNNLDKLLIIIPNVDIAAHVHKIPALVSLKKLLSVSFAGVDSLDDVKNHTYNELFISGGFIVSDEFVLNPEFITYEKLQAFLKFLEDQSTPENPWQWKVHCKTQKKLKELGRLNSDALSLLNLLATYQKRHLVEFLPYHECDAPSRHAPDLDCLIRLQAHHTQHRHIIFLTVERRFEMFPHYSNNGIVIASIDDIMSSFHSLIGFHDSKEEVPSTDVQSVPDPPTETMKDKCVDEEDMSLDSEEDSPAMERPAQSLQEGGECKRPPPPQVEEFRPPLPEQPGVDPGAPAASGATPKQLDFEALKTAISHFKASSQVTGSPLEFEAGGVSPGAFNVNPHQSFLCPVSLPTSYSNSSGPQSYPVSPSSGPQEQENKLPASTLPHGHPPSGSLGEAAPVQLPSPLTLNPLAPVQPLPSHGTSEPQGRVGLSSSNPIPGPGVAPQPVPLNHEDPVVTSPPGVPSIPLGGTNSRDDWQQLSWGHSGGVGSAGGTPNSQDDGVSGTGHYATPGNSASGTPNSQGGATPSSLTLGIQGGGKLANPGNSTPSSQGSLTPLPSAPAPSREANKSAGLLPTPRPGNMNGRGWGVGINSHSTVLGSSPSTPGNRPGGPPMGAFRGIPSNGTRAMSRHGLDRRGAACVWGFQRGRGAPRGPSLDFAQDSYPWRESYYHSQGEGYHTHRNDYNGWRLLMACSKGATGLLLLLNHSKSAEEITHTMLSFELSVATLDCFWDGTRWSFSDFLEGRALAGNLASGEALFSVL</sequence>
<feature type="compositionally biased region" description="Polar residues" evidence="2">
    <location>
        <begin position="879"/>
        <end position="888"/>
    </location>
</feature>
<comment type="caution">
    <text evidence="6">The sequence shown here is derived from an EMBL/GenBank/DDBJ whole genome shotgun (WGS) entry which is preliminary data.</text>
</comment>
<dbReference type="PANTHER" id="PTHR16207">
    <property type="entry name" value="SET DOMAIN-CONTAINING PROTEIN"/>
    <property type="match status" value="1"/>
</dbReference>
<feature type="compositionally biased region" description="Polar residues" evidence="2">
    <location>
        <begin position="1602"/>
        <end position="1623"/>
    </location>
</feature>
<feature type="compositionally biased region" description="Basic and acidic residues" evidence="2">
    <location>
        <begin position="968"/>
        <end position="979"/>
    </location>
</feature>
<dbReference type="CDD" id="cd22569">
    <property type="entry name" value="TASOR_PBD"/>
    <property type="match status" value="1"/>
</dbReference>
<dbReference type="Pfam" id="PF23314">
    <property type="entry name" value="TASOR_alpha-beta"/>
    <property type="match status" value="1"/>
</dbReference>
<feature type="region of interest" description="Disordered" evidence="2">
    <location>
        <begin position="696"/>
        <end position="721"/>
    </location>
</feature>
<dbReference type="GO" id="GO:0005654">
    <property type="term" value="C:nucleoplasm"/>
    <property type="evidence" value="ECO:0007669"/>
    <property type="project" value="TreeGrafter"/>
</dbReference>
<feature type="compositionally biased region" description="Pro residues" evidence="2">
    <location>
        <begin position="1529"/>
        <end position="1539"/>
    </location>
</feature>
<feature type="domain" description="TASOR alpha/beta" evidence="4">
    <location>
        <begin position="1054"/>
        <end position="1151"/>
    </location>
</feature>
<dbReference type="InterPro" id="IPR046432">
    <property type="entry name" value="TASOR"/>
</dbReference>
<feature type="compositionally biased region" description="Low complexity" evidence="2">
    <location>
        <begin position="901"/>
        <end position="916"/>
    </location>
</feature>
<feature type="domain" description="TASOR PIN" evidence="5">
    <location>
        <begin position="1155"/>
        <end position="1297"/>
    </location>
</feature>
<feature type="region of interest" description="Disordered" evidence="2">
    <location>
        <begin position="879"/>
        <end position="998"/>
    </location>
</feature>
<feature type="compositionally biased region" description="Polar residues" evidence="2">
    <location>
        <begin position="1634"/>
        <end position="1643"/>
    </location>
</feature>
<feature type="compositionally biased region" description="Polar residues" evidence="2">
    <location>
        <begin position="1"/>
        <end position="10"/>
    </location>
</feature>
<feature type="compositionally biased region" description="Polar residues" evidence="2">
    <location>
        <begin position="952"/>
        <end position="962"/>
    </location>
</feature>
<feature type="region of interest" description="Disordered" evidence="2">
    <location>
        <begin position="1306"/>
        <end position="1389"/>
    </location>
</feature>
<reference evidence="6 7" key="1">
    <citation type="submission" date="2015-08" db="EMBL/GenBank/DDBJ databases">
        <title>The genome of the Asian arowana (Scleropages formosus).</title>
        <authorList>
            <person name="Tan M.H."/>
            <person name="Gan H.M."/>
            <person name="Croft L.J."/>
            <person name="Austin C.M."/>
        </authorList>
    </citation>
    <scope>NUCLEOTIDE SEQUENCE [LARGE SCALE GENOMIC DNA]</scope>
    <source>
        <strain evidence="6">Aro1</strain>
    </source>
</reference>
<dbReference type="GO" id="GO:0003682">
    <property type="term" value="F:chromatin binding"/>
    <property type="evidence" value="ECO:0007669"/>
    <property type="project" value="TreeGrafter"/>
</dbReference>
<dbReference type="InterPro" id="IPR056243">
    <property type="entry name" value="TASOR_ab_dom"/>
</dbReference>
<dbReference type="EMBL" id="JARO02002347">
    <property type="protein sequence ID" value="KPP72892.1"/>
    <property type="molecule type" value="Genomic_DNA"/>
</dbReference>